<name>A0A1M7BLX1_9BRAD</name>
<evidence type="ECO:0000256" key="8">
    <source>
        <dbReference type="SAM" id="MobiDB-lite"/>
    </source>
</evidence>
<feature type="transmembrane region" description="Helical" evidence="9">
    <location>
        <begin position="245"/>
        <end position="267"/>
    </location>
</feature>
<evidence type="ECO:0000259" key="10">
    <source>
        <dbReference type="PROSITE" id="PS50850"/>
    </source>
</evidence>
<keyword evidence="4" id="KW-1003">Cell membrane</keyword>
<keyword evidence="7 9" id="KW-0472">Membrane</keyword>
<evidence type="ECO:0000256" key="6">
    <source>
        <dbReference type="ARBA" id="ARBA00022989"/>
    </source>
</evidence>
<organism evidence="11 12">
    <name type="scientific">Bradyrhizobium lablabi</name>
    <dbReference type="NCBI Taxonomy" id="722472"/>
    <lineage>
        <taxon>Bacteria</taxon>
        <taxon>Pseudomonadati</taxon>
        <taxon>Pseudomonadota</taxon>
        <taxon>Alphaproteobacteria</taxon>
        <taxon>Hyphomicrobiales</taxon>
        <taxon>Nitrobacteraceae</taxon>
        <taxon>Bradyrhizobium</taxon>
    </lineage>
</organism>
<dbReference type="AlphaFoldDB" id="A0A1M7BLX1"/>
<evidence type="ECO:0000256" key="1">
    <source>
        <dbReference type="ARBA" id="ARBA00004651"/>
    </source>
</evidence>
<feature type="transmembrane region" description="Helical" evidence="9">
    <location>
        <begin position="189"/>
        <end position="209"/>
    </location>
</feature>
<evidence type="ECO:0000256" key="9">
    <source>
        <dbReference type="SAM" id="Phobius"/>
    </source>
</evidence>
<dbReference type="EMBL" id="LT670844">
    <property type="protein sequence ID" value="SHL56058.1"/>
    <property type="molecule type" value="Genomic_DNA"/>
</dbReference>
<protein>
    <submittedName>
        <fullName evidence="11">MFS transporter, DHA2 family, methylenomycin A resistance protein</fullName>
    </submittedName>
</protein>
<reference evidence="11 12" key="1">
    <citation type="submission" date="2016-11" db="EMBL/GenBank/DDBJ databases">
        <authorList>
            <person name="Jaros S."/>
            <person name="Januszkiewicz K."/>
            <person name="Wedrychowicz H."/>
        </authorList>
    </citation>
    <scope>NUCLEOTIDE SEQUENCE [LARGE SCALE GENOMIC DNA]</scope>
    <source>
        <strain evidence="11 12">GAS499</strain>
    </source>
</reference>
<evidence type="ECO:0000256" key="2">
    <source>
        <dbReference type="ARBA" id="ARBA00008537"/>
    </source>
</evidence>
<feature type="transmembrane region" description="Helical" evidence="9">
    <location>
        <begin position="161"/>
        <end position="183"/>
    </location>
</feature>
<feature type="region of interest" description="Disordered" evidence="8">
    <location>
        <begin position="1"/>
        <end position="22"/>
    </location>
</feature>
<dbReference type="CDD" id="cd17321">
    <property type="entry name" value="MFS_MMR_MDR_like"/>
    <property type="match status" value="1"/>
</dbReference>
<dbReference type="GO" id="GO:0005886">
    <property type="term" value="C:plasma membrane"/>
    <property type="evidence" value="ECO:0007669"/>
    <property type="project" value="UniProtKB-SubCell"/>
</dbReference>
<evidence type="ECO:0000256" key="3">
    <source>
        <dbReference type="ARBA" id="ARBA00022448"/>
    </source>
</evidence>
<dbReference type="InterPro" id="IPR036259">
    <property type="entry name" value="MFS_trans_sf"/>
</dbReference>
<dbReference type="InterPro" id="IPR004638">
    <property type="entry name" value="EmrB-like"/>
</dbReference>
<dbReference type="Proteomes" id="UP000189935">
    <property type="component" value="Chromosome I"/>
</dbReference>
<feature type="transmembrane region" description="Helical" evidence="9">
    <location>
        <begin position="287"/>
        <end position="312"/>
    </location>
</feature>
<keyword evidence="3" id="KW-0813">Transport</keyword>
<feature type="transmembrane region" description="Helical" evidence="9">
    <location>
        <begin position="69"/>
        <end position="90"/>
    </location>
</feature>
<evidence type="ECO:0000313" key="11">
    <source>
        <dbReference type="EMBL" id="SHL56058.1"/>
    </source>
</evidence>
<dbReference type="Pfam" id="PF07690">
    <property type="entry name" value="MFS_1"/>
    <property type="match status" value="1"/>
</dbReference>
<dbReference type="SUPFAM" id="SSF103473">
    <property type="entry name" value="MFS general substrate transporter"/>
    <property type="match status" value="1"/>
</dbReference>
<gene>
    <name evidence="11" type="ORF">SAMN05444159_6209</name>
</gene>
<evidence type="ECO:0000256" key="7">
    <source>
        <dbReference type="ARBA" id="ARBA00023136"/>
    </source>
</evidence>
<evidence type="ECO:0000256" key="5">
    <source>
        <dbReference type="ARBA" id="ARBA00022692"/>
    </source>
</evidence>
<dbReference type="InterPro" id="IPR011701">
    <property type="entry name" value="MFS"/>
</dbReference>
<evidence type="ECO:0000313" key="12">
    <source>
        <dbReference type="Proteomes" id="UP000189935"/>
    </source>
</evidence>
<dbReference type="PANTHER" id="PTHR42718">
    <property type="entry name" value="MAJOR FACILITATOR SUPERFAMILY MULTIDRUG TRANSPORTER MFSC"/>
    <property type="match status" value="1"/>
</dbReference>
<feature type="transmembrane region" description="Helical" evidence="9">
    <location>
        <begin position="221"/>
        <end position="239"/>
    </location>
</feature>
<dbReference type="PANTHER" id="PTHR42718:SF9">
    <property type="entry name" value="MAJOR FACILITATOR SUPERFAMILY MULTIDRUG TRANSPORTER MFSC"/>
    <property type="match status" value="1"/>
</dbReference>
<feature type="transmembrane region" description="Helical" evidence="9">
    <location>
        <begin position="384"/>
        <end position="406"/>
    </location>
</feature>
<feature type="transmembrane region" description="Helical" evidence="9">
    <location>
        <begin position="451"/>
        <end position="469"/>
    </location>
</feature>
<comment type="similarity">
    <text evidence="2">Belongs to the major facilitator superfamily. EmrB family.</text>
</comment>
<feature type="transmembrane region" description="Helical" evidence="9">
    <location>
        <begin position="318"/>
        <end position="340"/>
    </location>
</feature>
<dbReference type="PROSITE" id="PS50850">
    <property type="entry name" value="MFS"/>
    <property type="match status" value="1"/>
</dbReference>
<keyword evidence="6 9" id="KW-1133">Transmembrane helix</keyword>
<dbReference type="OrthoDB" id="9807274at2"/>
<feature type="transmembrane region" description="Helical" evidence="9">
    <location>
        <begin position="352"/>
        <end position="372"/>
    </location>
</feature>
<dbReference type="NCBIfam" id="TIGR00711">
    <property type="entry name" value="efflux_EmrB"/>
    <property type="match status" value="1"/>
</dbReference>
<proteinExistence type="inferred from homology"/>
<comment type="subcellular location">
    <subcellularLocation>
        <location evidence="1">Cell membrane</location>
        <topology evidence="1">Multi-pass membrane protein</topology>
    </subcellularLocation>
</comment>
<feature type="transmembrane region" description="Helical" evidence="9">
    <location>
        <begin position="102"/>
        <end position="126"/>
    </location>
</feature>
<keyword evidence="5 9" id="KW-0812">Transmembrane</keyword>
<feature type="domain" description="Major facilitator superfamily (MFS) profile" evidence="10">
    <location>
        <begin position="33"/>
        <end position="471"/>
    </location>
</feature>
<dbReference type="Gene3D" id="1.20.1250.20">
    <property type="entry name" value="MFS general substrate transporter like domains"/>
    <property type="match status" value="1"/>
</dbReference>
<feature type="transmembrane region" description="Helical" evidence="9">
    <location>
        <begin position="132"/>
        <end position="149"/>
    </location>
</feature>
<dbReference type="RefSeq" id="WP_079543433.1">
    <property type="nucleotide sequence ID" value="NZ_LT670844.1"/>
</dbReference>
<dbReference type="GO" id="GO:0022857">
    <property type="term" value="F:transmembrane transporter activity"/>
    <property type="evidence" value="ECO:0007669"/>
    <property type="project" value="InterPro"/>
</dbReference>
<accession>A0A1M7BLX1</accession>
<dbReference type="Gene3D" id="1.20.1720.10">
    <property type="entry name" value="Multidrug resistance protein D"/>
    <property type="match status" value="1"/>
</dbReference>
<evidence type="ECO:0000256" key="4">
    <source>
        <dbReference type="ARBA" id="ARBA00022475"/>
    </source>
</evidence>
<sequence length="471" mass="48163">MSSTSLKFQTTPALSDNPAASQSGRATLSTALTLAAMSLGYGVVQLDVTIVNTALNSIGTSLRGGVAELQWVVSAYTIGFAAFILTAGALGDRIGAKRVFMAGFAIFTAASVACALAPNAVVLIAARAVQGLGAAILVPNSLALLSHAYPDQKQRGRAVGIWAAGASLALTAGPLFGGGLIALVGWRSIFLVNLPIGLIGLWLSWRYASETTRSPQREIDLPGQIAAIAALGCLAGSIIEGGSLGWSNPFVIAGFVASMVLASLFVVQERRAAQPMLPLSLFRHRMFARAALVGLLVNVAFYGLIFVFSLYFQRVNGLSPFATGLAFLPMMAVVLPVNLIAARVSERIGAPATIAVGAGLSACGCLALLGLAPDTSYWQIGAQLVIIGGGLGLLVPPLTSTLLASVEKSRSGIAAGVLNATRQTGSVLGVALFGSLAGRASSFMAGAHQSLMISACLLLAAAAAIWRRASA</sequence>
<dbReference type="InterPro" id="IPR020846">
    <property type="entry name" value="MFS_dom"/>
</dbReference>